<dbReference type="KEGG" id="fit:Fi14EGH31_02870"/>
<dbReference type="PROSITE" id="PS51093">
    <property type="entry name" value="PTS_EIIA_TYPE_1"/>
    <property type="match status" value="1"/>
</dbReference>
<dbReference type="EMBL" id="AP024085">
    <property type="protein sequence ID" value="BCL56575.1"/>
    <property type="molecule type" value="Genomic_DNA"/>
</dbReference>
<evidence type="ECO:0000313" key="9">
    <source>
        <dbReference type="Proteomes" id="UP000593842"/>
    </source>
</evidence>
<proteinExistence type="predicted"/>
<dbReference type="PROSITE" id="PS00371">
    <property type="entry name" value="PTS_EIIA_TYPE_1_HIS"/>
    <property type="match status" value="1"/>
</dbReference>
<dbReference type="RefSeq" id="WP_117788647.1">
    <property type="nucleotide sequence ID" value="NZ_AP024085.1"/>
</dbReference>
<keyword evidence="5" id="KW-0598">Phosphotransferase system</keyword>
<dbReference type="GO" id="GO:0016301">
    <property type="term" value="F:kinase activity"/>
    <property type="evidence" value="ECO:0007669"/>
    <property type="project" value="UniProtKB-KW"/>
</dbReference>
<sequence length="161" mass="17584">MIFGKFKAKKVENYNICSPIKGSVIDITKTNDPLFKEEALGKGVGIIAEENTLVSPVNGVIKTFFPTKHAIGITTDDGVDILIHVGIDTVELNGKYFNALKEQGDKVKQGDKLLEVDFDGVKESGYDATVLFVVTNSQEYSSVKSCEGNKTITDTIIEIHK</sequence>
<evidence type="ECO:0000256" key="4">
    <source>
        <dbReference type="ARBA" id="ARBA00022679"/>
    </source>
</evidence>
<dbReference type="GeneID" id="70578702"/>
<keyword evidence="4" id="KW-0808">Transferase</keyword>
<keyword evidence="6" id="KW-0418">Kinase</keyword>
<dbReference type="PANTHER" id="PTHR45008">
    <property type="entry name" value="PTS SYSTEM GLUCOSE-SPECIFIC EIIA COMPONENT"/>
    <property type="match status" value="1"/>
</dbReference>
<evidence type="ECO:0000313" key="8">
    <source>
        <dbReference type="EMBL" id="BCL56575.1"/>
    </source>
</evidence>
<accession>A0A7I8E1Z1</accession>
<dbReference type="Pfam" id="PF00358">
    <property type="entry name" value="PTS_EIIA_1"/>
    <property type="match status" value="1"/>
</dbReference>
<evidence type="ECO:0000256" key="1">
    <source>
        <dbReference type="ARBA" id="ARBA00004496"/>
    </source>
</evidence>
<dbReference type="InterPro" id="IPR001127">
    <property type="entry name" value="PTS_EIIA_1_perm"/>
</dbReference>
<keyword evidence="2" id="KW-0813">Transport</keyword>
<dbReference type="InterPro" id="IPR011055">
    <property type="entry name" value="Dup_hybrid_motif"/>
</dbReference>
<dbReference type="GO" id="GO:0005737">
    <property type="term" value="C:cytoplasm"/>
    <property type="evidence" value="ECO:0007669"/>
    <property type="project" value="UniProtKB-SubCell"/>
</dbReference>
<dbReference type="Gene3D" id="2.70.70.10">
    <property type="entry name" value="Glucose Permease (Domain IIA)"/>
    <property type="match status" value="1"/>
</dbReference>
<protein>
    <recommendedName>
        <fullName evidence="7">PTS EIIA type-1 domain-containing protein</fullName>
    </recommendedName>
</protein>
<dbReference type="GO" id="GO:0009401">
    <property type="term" value="P:phosphoenolpyruvate-dependent sugar phosphotransferase system"/>
    <property type="evidence" value="ECO:0007669"/>
    <property type="project" value="UniProtKB-KW"/>
</dbReference>
<dbReference type="InterPro" id="IPR050890">
    <property type="entry name" value="PTS_EIIA_component"/>
</dbReference>
<dbReference type="NCBIfam" id="TIGR00830">
    <property type="entry name" value="PTBA"/>
    <property type="match status" value="1"/>
</dbReference>
<gene>
    <name evidence="8" type="ORF">Fi14EGH31_02870</name>
</gene>
<comment type="subcellular location">
    <subcellularLocation>
        <location evidence="1">Cytoplasm</location>
    </subcellularLocation>
</comment>
<dbReference type="FunFam" id="2.70.70.10:FF:000001">
    <property type="entry name" value="PTS system glucose-specific IIA component"/>
    <property type="match status" value="1"/>
</dbReference>
<dbReference type="AlphaFoldDB" id="A0A7I8E1Z1"/>
<evidence type="ECO:0000259" key="7">
    <source>
        <dbReference type="PROSITE" id="PS51093"/>
    </source>
</evidence>
<feature type="domain" description="PTS EIIA type-1" evidence="7">
    <location>
        <begin position="32"/>
        <end position="136"/>
    </location>
</feature>
<organism evidence="8 9">
    <name type="scientific">Faecalibacillus intestinalis</name>
    <dbReference type="NCBI Taxonomy" id="1982626"/>
    <lineage>
        <taxon>Bacteria</taxon>
        <taxon>Bacillati</taxon>
        <taxon>Bacillota</taxon>
        <taxon>Erysipelotrichia</taxon>
        <taxon>Erysipelotrichales</taxon>
        <taxon>Coprobacillaceae</taxon>
        <taxon>Faecalibacillus</taxon>
    </lineage>
</organism>
<dbReference type="SUPFAM" id="SSF51261">
    <property type="entry name" value="Duplicated hybrid motif"/>
    <property type="match status" value="1"/>
</dbReference>
<dbReference type="Proteomes" id="UP000593842">
    <property type="component" value="Chromosome"/>
</dbReference>
<evidence type="ECO:0000256" key="2">
    <source>
        <dbReference type="ARBA" id="ARBA00022448"/>
    </source>
</evidence>
<evidence type="ECO:0000256" key="5">
    <source>
        <dbReference type="ARBA" id="ARBA00022683"/>
    </source>
</evidence>
<dbReference type="PANTHER" id="PTHR45008:SF1">
    <property type="entry name" value="PTS SYSTEM GLUCOSE-SPECIFIC EIIA COMPONENT"/>
    <property type="match status" value="1"/>
</dbReference>
<keyword evidence="3" id="KW-0762">Sugar transport</keyword>
<evidence type="ECO:0000256" key="3">
    <source>
        <dbReference type="ARBA" id="ARBA00022597"/>
    </source>
</evidence>
<evidence type="ECO:0000256" key="6">
    <source>
        <dbReference type="ARBA" id="ARBA00022777"/>
    </source>
</evidence>
<reference evidence="9" key="1">
    <citation type="submission" date="2020-09" db="EMBL/GenBank/DDBJ databases">
        <title>Complete genome sequencing of Faecalibacillus intestinalis strain 14EGH31.</title>
        <authorList>
            <person name="Sakamoto M."/>
            <person name="Murakami T."/>
            <person name="Mori H."/>
        </authorList>
    </citation>
    <scope>NUCLEOTIDE SEQUENCE [LARGE SCALE GENOMIC DNA]</scope>
    <source>
        <strain evidence="9">14EGH31</strain>
    </source>
</reference>
<name>A0A7I8E1Z1_9FIRM</name>